<dbReference type="Gene3D" id="3.20.20.450">
    <property type="entry name" value="EAL domain"/>
    <property type="match status" value="1"/>
</dbReference>
<dbReference type="SUPFAM" id="SSF141868">
    <property type="entry name" value="EAL domain-like"/>
    <property type="match status" value="1"/>
</dbReference>
<name>A0A1V9D9S5_9GAMM</name>
<dbReference type="InterPro" id="IPR003018">
    <property type="entry name" value="GAF"/>
</dbReference>
<dbReference type="SMART" id="SM00052">
    <property type="entry name" value="EAL"/>
    <property type="match status" value="1"/>
</dbReference>
<sequence length="586" mass="64132">MRELWENFAGHPGENEIQQLKAYDSERDQVLKKFVLLASQVLEIPAGFVSVLDDTNQYIKASHHFGLTHSSRADSICRYVVDSQSALVIADTWQDARFVTHPFVVGAPYIRFYAGVPLNNSQGVAVGTLCLTDTEPHSFSAEKVATMTILAGLVTAFLTAWQAAGLSDPLTGLPNHRRLVRDLLFLQRAQDNATRRLIIIECLDLSRAFDLARSLGIEPVSTLLRDLATLLPLRLRLAPGDLFYVLSSGRFALLTGEKSRLCAAWVAGRLEGITADVGEGLSVSLAPHSGETLFNASEQSPEEIINEALLAMHEAIDLNVPALSFRDELNTQHKDELGLMSDLAAAIRSGEGLYLVYQPKICLQSGKPVGLEALIRWKHAVRGELLPGSFIPLAEQTSLLSSLTDWVIGESVAQLVKWKQSRFLLPVTVNVSEQDFSRDGFADALAKRLTDAGLENRLLGIECLETEKIIGSPQAIKGLQLLKAKGFSVALDDFGTGYSNINYLSKVPLDVIKLDRSLVSQIATDTAARIIAKSIITMLKELNYVVIAEGVEDAQTQLALKNYGCDQAQGFFYSRPLTSAALEAWL</sequence>
<accession>A0A1V9D9S5</accession>
<evidence type="ECO:0000259" key="1">
    <source>
        <dbReference type="PROSITE" id="PS50883"/>
    </source>
</evidence>
<dbReference type="CDD" id="cd01948">
    <property type="entry name" value="EAL"/>
    <property type="match status" value="1"/>
</dbReference>
<comment type="caution">
    <text evidence="2">The sequence shown here is derived from an EMBL/GenBank/DDBJ whole genome shotgun (WGS) entry which is preliminary data.</text>
</comment>
<dbReference type="InterPro" id="IPR050706">
    <property type="entry name" value="Cyclic-di-GMP_PDE-like"/>
</dbReference>
<dbReference type="GO" id="GO:0071111">
    <property type="term" value="F:cyclic-guanylate-specific phosphodiesterase activity"/>
    <property type="evidence" value="ECO:0007669"/>
    <property type="project" value="InterPro"/>
</dbReference>
<dbReference type="OrthoDB" id="6597954at2"/>
<reference evidence="2 3" key="1">
    <citation type="submission" date="2017-02" db="EMBL/GenBank/DDBJ databases">
        <title>Whole genome shotgun sequence of Pantoea agglomerans strain AS1 isolated from a cycad, Zamia floridana in Central Florida, USA.</title>
        <authorList>
            <person name="Lata P."/>
            <person name="Govindarajan S."/>
            <person name="Qi F."/>
            <person name="Li J.-L."/>
            <person name="Maurya S.K."/>
            <person name="Sahoo M.K."/>
        </authorList>
    </citation>
    <scope>NUCLEOTIDE SEQUENCE [LARGE SCALE GENOMIC DNA]</scope>
    <source>
        <strain evidence="2 3">AS1</strain>
    </source>
</reference>
<dbReference type="InterPro" id="IPR029016">
    <property type="entry name" value="GAF-like_dom_sf"/>
</dbReference>
<dbReference type="RefSeq" id="WP_081141859.1">
    <property type="nucleotide sequence ID" value="NZ_MWUE01000033.1"/>
</dbReference>
<dbReference type="EMBL" id="MWUE01000033">
    <property type="protein sequence ID" value="OQP30631.1"/>
    <property type="molecule type" value="Genomic_DNA"/>
</dbReference>
<dbReference type="Pfam" id="PF00563">
    <property type="entry name" value="EAL"/>
    <property type="match status" value="1"/>
</dbReference>
<dbReference type="InterPro" id="IPR043128">
    <property type="entry name" value="Rev_trsase/Diguanyl_cyclase"/>
</dbReference>
<protein>
    <submittedName>
        <fullName evidence="2">Sensor domain-containing phosphodiesterase</fullName>
    </submittedName>
</protein>
<dbReference type="InterPro" id="IPR001633">
    <property type="entry name" value="EAL_dom"/>
</dbReference>
<feature type="domain" description="EAL" evidence="1">
    <location>
        <begin position="336"/>
        <end position="586"/>
    </location>
</feature>
<dbReference type="InterPro" id="IPR035919">
    <property type="entry name" value="EAL_sf"/>
</dbReference>
<gene>
    <name evidence="2" type="ORF">B2J69_20545</name>
</gene>
<dbReference type="Gene3D" id="3.30.70.270">
    <property type="match status" value="1"/>
</dbReference>
<dbReference type="PANTHER" id="PTHR33121:SF79">
    <property type="entry name" value="CYCLIC DI-GMP PHOSPHODIESTERASE PDED-RELATED"/>
    <property type="match status" value="1"/>
</dbReference>
<dbReference type="Proteomes" id="UP000192769">
    <property type="component" value="Unassembled WGS sequence"/>
</dbReference>
<dbReference type="Pfam" id="PF01590">
    <property type="entry name" value="GAF"/>
    <property type="match status" value="1"/>
</dbReference>
<keyword evidence="3" id="KW-1185">Reference proteome</keyword>
<organism evidence="2 3">
    <name type="scientific">Pantoea latae</name>
    <dbReference type="NCBI Taxonomy" id="1964541"/>
    <lineage>
        <taxon>Bacteria</taxon>
        <taxon>Pseudomonadati</taxon>
        <taxon>Pseudomonadota</taxon>
        <taxon>Gammaproteobacteria</taxon>
        <taxon>Enterobacterales</taxon>
        <taxon>Erwiniaceae</taxon>
        <taxon>Pantoea</taxon>
    </lineage>
</organism>
<dbReference type="SUPFAM" id="SSF55073">
    <property type="entry name" value="Nucleotide cyclase"/>
    <property type="match status" value="1"/>
</dbReference>
<evidence type="ECO:0000313" key="2">
    <source>
        <dbReference type="EMBL" id="OQP30631.1"/>
    </source>
</evidence>
<dbReference type="PROSITE" id="PS50883">
    <property type="entry name" value="EAL"/>
    <property type="match status" value="1"/>
</dbReference>
<dbReference type="SMART" id="SM00065">
    <property type="entry name" value="GAF"/>
    <property type="match status" value="1"/>
</dbReference>
<dbReference type="PANTHER" id="PTHR33121">
    <property type="entry name" value="CYCLIC DI-GMP PHOSPHODIESTERASE PDEF"/>
    <property type="match status" value="1"/>
</dbReference>
<evidence type="ECO:0000313" key="3">
    <source>
        <dbReference type="Proteomes" id="UP000192769"/>
    </source>
</evidence>
<dbReference type="AlphaFoldDB" id="A0A1V9D9S5"/>
<proteinExistence type="predicted"/>
<dbReference type="Gene3D" id="3.30.450.40">
    <property type="match status" value="1"/>
</dbReference>
<dbReference type="SUPFAM" id="SSF55781">
    <property type="entry name" value="GAF domain-like"/>
    <property type="match status" value="1"/>
</dbReference>
<dbReference type="InterPro" id="IPR029787">
    <property type="entry name" value="Nucleotide_cyclase"/>
</dbReference>